<dbReference type="EMBL" id="JBHUHT010000012">
    <property type="protein sequence ID" value="MFD2096231.1"/>
    <property type="molecule type" value="Genomic_DNA"/>
</dbReference>
<reference evidence="4" key="1">
    <citation type="journal article" date="2019" name="Int. J. Syst. Evol. Microbiol.">
        <title>The Global Catalogue of Microorganisms (GCM) 10K type strain sequencing project: providing services to taxonomists for standard genome sequencing and annotation.</title>
        <authorList>
            <consortium name="The Broad Institute Genomics Platform"/>
            <consortium name="The Broad Institute Genome Sequencing Center for Infectious Disease"/>
            <person name="Wu L."/>
            <person name="Ma J."/>
        </authorList>
    </citation>
    <scope>NUCLEOTIDE SEQUENCE [LARGE SCALE GENOMIC DNA]</scope>
    <source>
        <strain evidence="4">CGMCC 1.10992</strain>
    </source>
</reference>
<evidence type="ECO:0000313" key="3">
    <source>
        <dbReference type="EMBL" id="MFD2096231.1"/>
    </source>
</evidence>
<comment type="similarity">
    <text evidence="1">Belongs to the bacterial solute-binding protein 3 family.</text>
</comment>
<dbReference type="RefSeq" id="WP_345339393.1">
    <property type="nucleotide sequence ID" value="NZ_BAABLI010000008.1"/>
</dbReference>
<dbReference type="PANTHER" id="PTHR35936:SF6">
    <property type="entry name" value="AMINO ACID ABC TRANSPORTER SUBSTRATE-BINDING PAAT FAMILY PROTEIN"/>
    <property type="match status" value="1"/>
</dbReference>
<keyword evidence="4" id="KW-1185">Reference proteome</keyword>
<evidence type="ECO:0000313" key="4">
    <source>
        <dbReference type="Proteomes" id="UP001597380"/>
    </source>
</evidence>
<evidence type="ECO:0000256" key="1">
    <source>
        <dbReference type="ARBA" id="ARBA00010333"/>
    </source>
</evidence>
<comment type="caution">
    <text evidence="3">The sequence shown here is derived from an EMBL/GenBank/DDBJ whole genome shotgun (WGS) entry which is preliminary data.</text>
</comment>
<feature type="signal peptide" evidence="2">
    <location>
        <begin position="1"/>
        <end position="22"/>
    </location>
</feature>
<name>A0ABW4XL05_9GAMM</name>
<accession>A0ABW4XL05</accession>
<gene>
    <name evidence="3" type="ORF">ACFSJ3_09565</name>
</gene>
<dbReference type="Gene3D" id="3.40.190.10">
    <property type="entry name" value="Periplasmic binding protein-like II"/>
    <property type="match status" value="2"/>
</dbReference>
<protein>
    <submittedName>
        <fullName evidence="3">ABC transporter substrate-binding protein</fullName>
    </submittedName>
</protein>
<keyword evidence="2" id="KW-0732">Signal</keyword>
<dbReference type="Proteomes" id="UP001597380">
    <property type="component" value="Unassembled WGS sequence"/>
</dbReference>
<feature type="chain" id="PRO_5046754844" evidence="2">
    <location>
        <begin position="23"/>
        <end position="256"/>
    </location>
</feature>
<sequence>MKSWLLASSFIALLFVPTLSIAQAGQAPLKVGFGYHNAPPYAFISGGTLEKGIIHDIAVALGNDAALPVVFQETPRVRLSDHLHQGEVDMSCIANPAWFDSPDQFVWSGPLFSEQDRLYGRIEDKREVNEVGDLQLMRLGSIRGFHYPLLNALIDTHNVQLSNAAAHAENFDALSQERLDFVIADNITTSYLQHASGKTLFKTHPLKISEHEIHCVFSAKSNHEPKRLAMLLDELAKRGEIERILQRYIGGVPGGR</sequence>
<dbReference type="PANTHER" id="PTHR35936">
    <property type="entry name" value="MEMBRANE-BOUND LYTIC MUREIN TRANSGLYCOSYLASE F"/>
    <property type="match status" value="1"/>
</dbReference>
<proteinExistence type="inferred from homology"/>
<organism evidence="3 4">
    <name type="scientific">Corallincola platygyrae</name>
    <dbReference type="NCBI Taxonomy" id="1193278"/>
    <lineage>
        <taxon>Bacteria</taxon>
        <taxon>Pseudomonadati</taxon>
        <taxon>Pseudomonadota</taxon>
        <taxon>Gammaproteobacteria</taxon>
        <taxon>Alteromonadales</taxon>
        <taxon>Psychromonadaceae</taxon>
        <taxon>Corallincola</taxon>
    </lineage>
</organism>
<evidence type="ECO:0000256" key="2">
    <source>
        <dbReference type="SAM" id="SignalP"/>
    </source>
</evidence>
<dbReference type="SUPFAM" id="SSF53850">
    <property type="entry name" value="Periplasmic binding protein-like II"/>
    <property type="match status" value="1"/>
</dbReference>